<reference evidence="2" key="2">
    <citation type="journal article" date="2000" name="Genome Res.">
        <title>Normalization and subtraction of cap-trapper-selected cDNAs to prepare full-length cDNA libraries for rapid discovery of new genes.</title>
        <authorList>
            <person name="Carninci P."/>
            <person name="Shibata Y."/>
            <person name="Hayatsu N."/>
            <person name="Sugahara Y."/>
            <person name="Shibata K."/>
            <person name="Itoh M."/>
            <person name="Konno H."/>
            <person name="Okazaki Y."/>
            <person name="Muramatsu M."/>
            <person name="Hayashizaki Y."/>
        </authorList>
    </citation>
    <scope>NUCLEOTIDE SEQUENCE</scope>
    <source>
        <strain evidence="2">C57BL/6J</strain>
        <tissue evidence="2">Thymus</tissue>
    </source>
</reference>
<evidence type="ECO:0000313" key="2">
    <source>
        <dbReference type="EMBL" id="BAE37042.1"/>
    </source>
</evidence>
<reference evidence="2" key="7">
    <citation type="journal article" date="2005" name="Science">
        <title>The Transcriptional Landscape of the Mammalian Genome.</title>
        <authorList>
            <consortium name="The FANTOM Consortium"/>
            <consortium name="Riken Genome Exploration Research Group and Genome Science Group (Genome Network Project Core Group)"/>
        </authorList>
    </citation>
    <scope>NUCLEOTIDE SEQUENCE</scope>
    <source>
        <strain evidence="2">C57BL/6J</strain>
        <tissue evidence="2">Thymus</tissue>
    </source>
</reference>
<sequence>MSTAARFLPVVILAKLLDRFLSLESHLLYCTLASCARLLVCPQKKFAIRVLFFIISTLFLSFNQFCALVFGRQPTKLSPTNQKPFFKKIEAKNYTW</sequence>
<feature type="transmembrane region" description="Helical" evidence="1">
    <location>
        <begin position="47"/>
        <end position="70"/>
    </location>
</feature>
<reference evidence="2" key="8">
    <citation type="journal article" date="2005" name="Science">
        <title>Antisense Transcription in the Mammalian Transcriptome.</title>
        <authorList>
            <consortium name="RIKEN Genome Exploration Research Group and Genome Science Group (Genome Network Project Core Group) and the FANTOM Consortium"/>
        </authorList>
    </citation>
    <scope>NUCLEOTIDE SEQUENCE</scope>
    <source>
        <strain evidence="2">C57BL/6J</strain>
        <tissue evidence="2">Thymus</tissue>
    </source>
</reference>
<reference evidence="2" key="5">
    <citation type="journal article" date="2002" name="Nature">
        <title>Analysis of the mouse transcriptome based on functional annotation of 60,770 full-length cDNAs.</title>
        <authorList>
            <consortium name="The FANTOM Consortium and the RIKEN Genome Exploration Research Group Phase I and II Team"/>
        </authorList>
    </citation>
    <scope>NUCLEOTIDE SEQUENCE</scope>
    <source>
        <strain evidence="2">C57BL/6J</strain>
        <tissue evidence="2">Thymus</tissue>
    </source>
</reference>
<name>Q3TRI7_MOUSE</name>
<reference evidence="2" key="6">
    <citation type="submission" date="2004-04" db="EMBL/GenBank/DDBJ databases">
        <authorList>
            <person name="Arakawa T."/>
            <person name="Carninci P."/>
            <person name="Fukuda S."/>
            <person name="Hashizume W."/>
            <person name="Hayashida K."/>
            <person name="Hori F."/>
            <person name="Iida J."/>
            <person name="Imamura K."/>
            <person name="Imotani K."/>
            <person name="Itoh M."/>
            <person name="Kanagawa S."/>
            <person name="Kawai J."/>
            <person name="Kojima M."/>
            <person name="Konno H."/>
            <person name="Murata M."/>
            <person name="Nakamura M."/>
            <person name="Ninomiya N."/>
            <person name="Nishiyori H."/>
            <person name="Nomura K."/>
            <person name="Ohno M."/>
            <person name="Sakazume N."/>
            <person name="Sano H."/>
            <person name="Sasaki D."/>
            <person name="Shibata K."/>
            <person name="Shiraki T."/>
            <person name="Tagami M."/>
            <person name="Tagami Y."/>
            <person name="Waki K."/>
            <person name="Watahiki A."/>
            <person name="Muramatsu M."/>
            <person name="Hayashizaki Y."/>
        </authorList>
    </citation>
    <scope>NUCLEOTIDE SEQUENCE</scope>
    <source>
        <strain evidence="2">C57BL/6J</strain>
        <tissue evidence="2">Thymus</tissue>
    </source>
</reference>
<reference evidence="2" key="3">
    <citation type="journal article" date="2000" name="Genome Res.">
        <title>RIKEN integrated sequence analysis (RISA) system--384-format sequencing pipeline with 384 multicapillary sequencer.</title>
        <authorList>
            <person name="Shibata K."/>
            <person name="Itoh M."/>
            <person name="Aizawa K."/>
            <person name="Nagaoka S."/>
            <person name="Sasaki N."/>
            <person name="Carninci P."/>
            <person name="Konno H."/>
            <person name="Akiyama J."/>
            <person name="Nishi K."/>
            <person name="Kitsunai T."/>
            <person name="Tashiro H."/>
            <person name="Itoh M."/>
            <person name="Sumi N."/>
            <person name="Ishii Y."/>
            <person name="Nakamura S."/>
            <person name="Hazama M."/>
            <person name="Nishine T."/>
            <person name="Harada A."/>
            <person name="Yamamoto R."/>
            <person name="Matsumoto H."/>
            <person name="Sakaguchi S."/>
            <person name="Ikegami T."/>
            <person name="Kashiwagi K."/>
            <person name="Fujiwake S."/>
            <person name="Inoue K."/>
            <person name="Togawa Y."/>
            <person name="Izawa M."/>
            <person name="Ohara E."/>
            <person name="Watahiki M."/>
            <person name="Yoneda Y."/>
            <person name="Ishikawa T."/>
            <person name="Ozawa K."/>
            <person name="Tanaka T."/>
            <person name="Matsuura S."/>
            <person name="Kawai J."/>
            <person name="Okazaki Y."/>
            <person name="Muramatsu M."/>
            <person name="Inoue Y."/>
            <person name="Kira A."/>
            <person name="Hayashizaki Y."/>
        </authorList>
    </citation>
    <scope>NUCLEOTIDE SEQUENCE</scope>
    <source>
        <strain evidence="2">C57BL/6J</strain>
        <tissue evidence="2">Thymus</tissue>
    </source>
</reference>
<reference evidence="2" key="1">
    <citation type="journal article" date="1999" name="Methods Enzymol.">
        <title>High-efficiency full-length cDNA cloning.</title>
        <authorList>
            <person name="Carninci P."/>
            <person name="Hayashizaki Y."/>
        </authorList>
    </citation>
    <scope>NUCLEOTIDE SEQUENCE</scope>
    <source>
        <strain evidence="2">C57BL/6J</strain>
        <tissue evidence="2">Thymus</tissue>
    </source>
</reference>
<keyword evidence="1" id="KW-0472">Membrane</keyword>
<dbReference type="EMBL" id="AK162733">
    <property type="protein sequence ID" value="BAE37042.1"/>
    <property type="molecule type" value="mRNA"/>
</dbReference>
<organism evidence="2">
    <name type="scientific">Mus musculus</name>
    <name type="common">Mouse</name>
    <dbReference type="NCBI Taxonomy" id="10090"/>
    <lineage>
        <taxon>Eukaryota</taxon>
        <taxon>Metazoa</taxon>
        <taxon>Chordata</taxon>
        <taxon>Craniata</taxon>
        <taxon>Vertebrata</taxon>
        <taxon>Euteleostomi</taxon>
        <taxon>Mammalia</taxon>
        <taxon>Eutheria</taxon>
        <taxon>Euarchontoglires</taxon>
        <taxon>Glires</taxon>
        <taxon>Rodentia</taxon>
        <taxon>Myomorpha</taxon>
        <taxon>Muroidea</taxon>
        <taxon>Muridae</taxon>
        <taxon>Murinae</taxon>
        <taxon>Mus</taxon>
        <taxon>Mus</taxon>
    </lineage>
</organism>
<proteinExistence type="evidence at transcript level"/>
<protein>
    <submittedName>
        <fullName evidence="2">Uncharacterized protein</fullName>
    </submittedName>
</protein>
<keyword evidence="1" id="KW-1133">Transmembrane helix</keyword>
<dbReference type="AlphaFoldDB" id="Q3TRI7"/>
<evidence type="ECO:0000256" key="1">
    <source>
        <dbReference type="SAM" id="Phobius"/>
    </source>
</evidence>
<accession>Q3TRI7</accession>
<keyword evidence="1" id="KW-0812">Transmembrane</keyword>
<dbReference type="PROSITE" id="PS51257">
    <property type="entry name" value="PROKAR_LIPOPROTEIN"/>
    <property type="match status" value="1"/>
</dbReference>
<reference evidence="2" key="4">
    <citation type="journal article" date="2001" name="Nature">
        <title>Functional annotation of a full-length mouse cDNA collection.</title>
        <authorList>
            <consortium name="The RIKEN Genome Exploration Research Group Phase II Team and the FANTOM Consortium"/>
        </authorList>
    </citation>
    <scope>NUCLEOTIDE SEQUENCE</scope>
    <source>
        <strain evidence="2">C57BL/6J</strain>
        <tissue evidence="2">Thymus</tissue>
    </source>
</reference>